<name>A0A4Z2H579_9TELE</name>
<organism evidence="1 2">
    <name type="scientific">Liparis tanakae</name>
    <name type="common">Tanaka's snailfish</name>
    <dbReference type="NCBI Taxonomy" id="230148"/>
    <lineage>
        <taxon>Eukaryota</taxon>
        <taxon>Metazoa</taxon>
        <taxon>Chordata</taxon>
        <taxon>Craniata</taxon>
        <taxon>Vertebrata</taxon>
        <taxon>Euteleostomi</taxon>
        <taxon>Actinopterygii</taxon>
        <taxon>Neopterygii</taxon>
        <taxon>Teleostei</taxon>
        <taxon>Neoteleostei</taxon>
        <taxon>Acanthomorphata</taxon>
        <taxon>Eupercaria</taxon>
        <taxon>Perciformes</taxon>
        <taxon>Cottioidei</taxon>
        <taxon>Cottales</taxon>
        <taxon>Liparidae</taxon>
        <taxon>Liparis</taxon>
    </lineage>
</organism>
<proteinExistence type="predicted"/>
<dbReference type="EMBL" id="SRLO01000343">
    <property type="protein sequence ID" value="TNN59984.1"/>
    <property type="molecule type" value="Genomic_DNA"/>
</dbReference>
<sequence length="149" mass="16251">MSLRNASLVLARALWTRAQDPGLSQAKLPNVCASTNRRVSRPEPRREEGPTDWLGIGGLGWDLEMSGPFRTGAGLLTPLAVWTETLLTDTNADITASQASEGQWSLSDLVCTITKRAGGVILQLRRHKEVQPSRAFTVQQRSSSLRVQG</sequence>
<accession>A0A4Z2H579</accession>
<comment type="caution">
    <text evidence="1">The sequence shown here is derived from an EMBL/GenBank/DDBJ whole genome shotgun (WGS) entry which is preliminary data.</text>
</comment>
<dbReference type="AlphaFoldDB" id="A0A4Z2H579"/>
<evidence type="ECO:0000313" key="1">
    <source>
        <dbReference type="EMBL" id="TNN59984.1"/>
    </source>
</evidence>
<reference evidence="1 2" key="1">
    <citation type="submission" date="2019-03" db="EMBL/GenBank/DDBJ databases">
        <title>First draft genome of Liparis tanakae, snailfish: a comprehensive survey of snailfish specific genes.</title>
        <authorList>
            <person name="Kim W."/>
            <person name="Song I."/>
            <person name="Jeong J.-H."/>
            <person name="Kim D."/>
            <person name="Kim S."/>
            <person name="Ryu S."/>
            <person name="Song J.Y."/>
            <person name="Lee S.K."/>
        </authorList>
    </citation>
    <scope>NUCLEOTIDE SEQUENCE [LARGE SCALE GENOMIC DNA]</scope>
    <source>
        <tissue evidence="1">Muscle</tissue>
    </source>
</reference>
<keyword evidence="2" id="KW-1185">Reference proteome</keyword>
<dbReference type="Proteomes" id="UP000314294">
    <property type="component" value="Unassembled WGS sequence"/>
</dbReference>
<evidence type="ECO:0000313" key="2">
    <source>
        <dbReference type="Proteomes" id="UP000314294"/>
    </source>
</evidence>
<protein>
    <submittedName>
        <fullName evidence="1">Uncharacterized protein</fullName>
    </submittedName>
</protein>
<gene>
    <name evidence="1" type="ORF">EYF80_029826</name>
</gene>